<evidence type="ECO:0000256" key="6">
    <source>
        <dbReference type="ARBA" id="ARBA00022989"/>
    </source>
</evidence>
<dbReference type="AlphaFoldDB" id="A0A9X2BQ43"/>
<evidence type="ECO:0000256" key="8">
    <source>
        <dbReference type="SAM" id="Phobius"/>
    </source>
</evidence>
<evidence type="ECO:0000256" key="1">
    <source>
        <dbReference type="ARBA" id="ARBA00004651"/>
    </source>
</evidence>
<comment type="caution">
    <text evidence="10">The sequence shown here is derived from an EMBL/GenBank/DDBJ whole genome shotgun (WGS) entry which is preliminary data.</text>
</comment>
<feature type="transmembrane region" description="Helical" evidence="8">
    <location>
        <begin position="230"/>
        <end position="253"/>
    </location>
</feature>
<evidence type="ECO:0000259" key="9">
    <source>
        <dbReference type="PROSITE" id="PS51012"/>
    </source>
</evidence>
<evidence type="ECO:0000313" key="10">
    <source>
        <dbReference type="EMBL" id="MCK8487893.1"/>
    </source>
</evidence>
<keyword evidence="3" id="KW-0813">Transport</keyword>
<dbReference type="InterPro" id="IPR051449">
    <property type="entry name" value="ABC-2_transporter_component"/>
</dbReference>
<reference evidence="10" key="1">
    <citation type="submission" date="2022-04" db="EMBL/GenBank/DDBJ databases">
        <authorList>
            <person name="Seo M.-J."/>
        </authorList>
    </citation>
    <scope>NUCLEOTIDE SEQUENCE</scope>
    <source>
        <strain evidence="10">MBLB2552</strain>
    </source>
</reference>
<evidence type="ECO:0000256" key="3">
    <source>
        <dbReference type="ARBA" id="ARBA00022448"/>
    </source>
</evidence>
<sequence length="384" mass="42578">MIKDIWWLASHILRTTFRKRNNLMLYVGLPLAGILLTMLMYGNVGDSGLRVGVVNQDGNEIIAADTVQFLEGLDQIRLTEVTETELREQLASGKLDSGLVLGNGYSQSVLEGEPNHIGIQSVKGAQVTVYMKAMLYNYTGNLAAFSRAAQGDETKYAQLYAGYQNPSMKLTVQSADSSAEKKQAMTYQTIGFLILFMMMSAVNLSELILKSREDRTFFRVISSPINARNFVIANIIVNLVVMAVQIILTLFFLEEVFRIDTGIPFGRMALLLMLFSFVSISLSLVIVAFSKNSGVSGALQNIIVTPTCLLAGCFFPSEIMPAAVRQISEFMPQHWVLKSIETLQQGEGLARIWFNLSVLAAFALVFFLLAAYKIGRNNDTRNFI</sequence>
<keyword evidence="4" id="KW-1003">Cell membrane</keyword>
<dbReference type="GO" id="GO:0005886">
    <property type="term" value="C:plasma membrane"/>
    <property type="evidence" value="ECO:0007669"/>
    <property type="project" value="UniProtKB-SubCell"/>
</dbReference>
<proteinExistence type="inferred from homology"/>
<dbReference type="Gene3D" id="3.40.1710.10">
    <property type="entry name" value="abc type-2 transporter like domain"/>
    <property type="match status" value="1"/>
</dbReference>
<feature type="transmembrane region" description="Helical" evidence="8">
    <location>
        <begin position="352"/>
        <end position="372"/>
    </location>
</feature>
<keyword evidence="11" id="KW-1185">Reference proteome</keyword>
<feature type="transmembrane region" description="Helical" evidence="8">
    <location>
        <begin position="302"/>
        <end position="324"/>
    </location>
</feature>
<dbReference type="PANTHER" id="PTHR30294">
    <property type="entry name" value="MEMBRANE COMPONENT OF ABC TRANSPORTER YHHJ-RELATED"/>
    <property type="match status" value="1"/>
</dbReference>
<evidence type="ECO:0000256" key="2">
    <source>
        <dbReference type="ARBA" id="ARBA00007783"/>
    </source>
</evidence>
<dbReference type="InterPro" id="IPR047817">
    <property type="entry name" value="ABC2_TM_bact-type"/>
</dbReference>
<evidence type="ECO:0000256" key="4">
    <source>
        <dbReference type="ARBA" id="ARBA00022475"/>
    </source>
</evidence>
<feature type="transmembrane region" description="Helical" evidence="8">
    <location>
        <begin position="190"/>
        <end position="209"/>
    </location>
</feature>
<accession>A0A9X2BQ43</accession>
<dbReference type="Pfam" id="PF12698">
    <property type="entry name" value="ABC2_membrane_3"/>
    <property type="match status" value="1"/>
</dbReference>
<gene>
    <name evidence="10" type="ORF">M0651_11985</name>
</gene>
<keyword evidence="6 8" id="KW-1133">Transmembrane helix</keyword>
<dbReference type="PANTHER" id="PTHR30294:SF45">
    <property type="entry name" value="LINEARMYCIN RESISTANCE PERMEASE PROTEIN LNRN"/>
    <property type="match status" value="1"/>
</dbReference>
<dbReference type="Proteomes" id="UP001139534">
    <property type="component" value="Unassembled WGS sequence"/>
</dbReference>
<comment type="similarity">
    <text evidence="2">Belongs to the ABC-2 integral membrane protein family.</text>
</comment>
<keyword evidence="5 8" id="KW-0812">Transmembrane</keyword>
<dbReference type="RefSeq" id="WP_248551973.1">
    <property type="nucleotide sequence ID" value="NZ_JALPRK010000009.1"/>
</dbReference>
<feature type="transmembrane region" description="Helical" evidence="8">
    <location>
        <begin position="265"/>
        <end position="290"/>
    </location>
</feature>
<evidence type="ECO:0000256" key="7">
    <source>
        <dbReference type="ARBA" id="ARBA00023136"/>
    </source>
</evidence>
<dbReference type="EMBL" id="JALPRK010000009">
    <property type="protein sequence ID" value="MCK8487893.1"/>
    <property type="molecule type" value="Genomic_DNA"/>
</dbReference>
<feature type="transmembrane region" description="Helical" evidence="8">
    <location>
        <begin position="23"/>
        <end position="41"/>
    </location>
</feature>
<dbReference type="PROSITE" id="PS51012">
    <property type="entry name" value="ABC_TM2"/>
    <property type="match status" value="1"/>
</dbReference>
<comment type="subcellular location">
    <subcellularLocation>
        <location evidence="1">Cell membrane</location>
        <topology evidence="1">Multi-pass membrane protein</topology>
    </subcellularLocation>
</comment>
<dbReference type="InterPro" id="IPR013525">
    <property type="entry name" value="ABC2_TM"/>
</dbReference>
<keyword evidence="7 8" id="KW-0472">Membrane</keyword>
<name>A0A9X2BQ43_9BACL</name>
<evidence type="ECO:0000256" key="5">
    <source>
        <dbReference type="ARBA" id="ARBA00022692"/>
    </source>
</evidence>
<protein>
    <submittedName>
        <fullName evidence="10">ABC transporter permease</fullName>
    </submittedName>
</protein>
<feature type="domain" description="ABC transmembrane type-2" evidence="9">
    <location>
        <begin position="153"/>
        <end position="377"/>
    </location>
</feature>
<evidence type="ECO:0000313" key="11">
    <source>
        <dbReference type="Proteomes" id="UP001139534"/>
    </source>
</evidence>
<organism evidence="10 11">
    <name type="scientific">Paenibacillus mellifer</name>
    <dbReference type="NCBI Taxonomy" id="2937794"/>
    <lineage>
        <taxon>Bacteria</taxon>
        <taxon>Bacillati</taxon>
        <taxon>Bacillota</taxon>
        <taxon>Bacilli</taxon>
        <taxon>Bacillales</taxon>
        <taxon>Paenibacillaceae</taxon>
        <taxon>Paenibacillus</taxon>
    </lineage>
</organism>
<dbReference type="GO" id="GO:0140359">
    <property type="term" value="F:ABC-type transporter activity"/>
    <property type="evidence" value="ECO:0007669"/>
    <property type="project" value="InterPro"/>
</dbReference>